<dbReference type="EMBL" id="REGN01000255">
    <property type="protein sequence ID" value="RNA43213.1"/>
    <property type="molecule type" value="Genomic_DNA"/>
</dbReference>
<dbReference type="Proteomes" id="UP000276133">
    <property type="component" value="Unassembled WGS sequence"/>
</dbReference>
<keyword evidence="1" id="KW-0812">Transmembrane</keyword>
<keyword evidence="1" id="KW-1133">Transmembrane helix</keyword>
<evidence type="ECO:0000256" key="1">
    <source>
        <dbReference type="SAM" id="Phobius"/>
    </source>
</evidence>
<reference evidence="2 3" key="1">
    <citation type="journal article" date="2018" name="Sci. Rep.">
        <title>Genomic signatures of local adaptation to the degree of environmental predictability in rotifers.</title>
        <authorList>
            <person name="Franch-Gras L."/>
            <person name="Hahn C."/>
            <person name="Garcia-Roger E.M."/>
            <person name="Carmona M.J."/>
            <person name="Serra M."/>
            <person name="Gomez A."/>
        </authorList>
    </citation>
    <scope>NUCLEOTIDE SEQUENCE [LARGE SCALE GENOMIC DNA]</scope>
    <source>
        <strain evidence="2">HYR1</strain>
    </source>
</reference>
<keyword evidence="3" id="KW-1185">Reference proteome</keyword>
<organism evidence="2 3">
    <name type="scientific">Brachionus plicatilis</name>
    <name type="common">Marine rotifer</name>
    <name type="synonym">Brachionus muelleri</name>
    <dbReference type="NCBI Taxonomy" id="10195"/>
    <lineage>
        <taxon>Eukaryota</taxon>
        <taxon>Metazoa</taxon>
        <taxon>Spiralia</taxon>
        <taxon>Gnathifera</taxon>
        <taxon>Rotifera</taxon>
        <taxon>Eurotatoria</taxon>
        <taxon>Monogononta</taxon>
        <taxon>Pseudotrocha</taxon>
        <taxon>Ploima</taxon>
        <taxon>Brachionidae</taxon>
        <taxon>Brachionus</taxon>
    </lineage>
</organism>
<gene>
    <name evidence="2" type="ORF">BpHYR1_018669</name>
</gene>
<evidence type="ECO:0000313" key="3">
    <source>
        <dbReference type="Proteomes" id="UP000276133"/>
    </source>
</evidence>
<proteinExistence type="predicted"/>
<feature type="transmembrane region" description="Helical" evidence="1">
    <location>
        <begin position="21"/>
        <end position="38"/>
    </location>
</feature>
<comment type="caution">
    <text evidence="2">The sequence shown here is derived from an EMBL/GenBank/DDBJ whole genome shotgun (WGS) entry which is preliminary data.</text>
</comment>
<accession>A0A3M7T561</accession>
<name>A0A3M7T561_BRAPC</name>
<dbReference type="AlphaFoldDB" id="A0A3M7T561"/>
<evidence type="ECO:0000313" key="2">
    <source>
        <dbReference type="EMBL" id="RNA43213.1"/>
    </source>
</evidence>
<sequence>MPENAPYIHKICEQKFGEHKVHILSKILMVTFFGELLFTFCARPLYYLILAYSLISAKIIHKHINYDLSKTVPIAFNLIYIQKTGNYHERKRKKLFTSLLIYY</sequence>
<protein>
    <submittedName>
        <fullName evidence="2">Uncharacterized protein</fullName>
    </submittedName>
</protein>
<keyword evidence="1" id="KW-0472">Membrane</keyword>